<dbReference type="InterPro" id="IPR036388">
    <property type="entry name" value="WH-like_DNA-bd_sf"/>
</dbReference>
<dbReference type="AlphaFoldDB" id="A0A1H4LNQ3"/>
<dbReference type="PANTHER" id="PTHR43537:SF47">
    <property type="entry name" value="REGULATORY PROTEIN GNTR HTH"/>
    <property type="match status" value="1"/>
</dbReference>
<evidence type="ECO:0000313" key="6">
    <source>
        <dbReference type="EMBL" id="SEB72251.1"/>
    </source>
</evidence>
<dbReference type="Pfam" id="PF07729">
    <property type="entry name" value="FCD"/>
    <property type="match status" value="1"/>
</dbReference>
<reference evidence="6 7" key="1">
    <citation type="submission" date="2016-10" db="EMBL/GenBank/DDBJ databases">
        <authorList>
            <person name="de Groot N.N."/>
        </authorList>
    </citation>
    <scope>NUCLEOTIDE SEQUENCE [LARGE SCALE GENOMIC DNA]</scope>
    <source>
        <strain evidence="6 7">DSM 10495</strain>
    </source>
</reference>
<dbReference type="GO" id="GO:0003677">
    <property type="term" value="F:DNA binding"/>
    <property type="evidence" value="ECO:0007669"/>
    <property type="project" value="UniProtKB-KW"/>
</dbReference>
<dbReference type="SMART" id="SM00345">
    <property type="entry name" value="HTH_GNTR"/>
    <property type="match status" value="1"/>
</dbReference>
<accession>A0A1H4LNQ3</accession>
<dbReference type="SUPFAM" id="SSF48008">
    <property type="entry name" value="GntR ligand-binding domain-like"/>
    <property type="match status" value="1"/>
</dbReference>
<keyword evidence="2 6" id="KW-0238">DNA-binding</keyword>
<dbReference type="InterPro" id="IPR036390">
    <property type="entry name" value="WH_DNA-bd_sf"/>
</dbReference>
<dbReference type="CDD" id="cd07377">
    <property type="entry name" value="WHTH_GntR"/>
    <property type="match status" value="1"/>
</dbReference>
<dbReference type="STRING" id="156980.SAMN04489745_1068"/>
<dbReference type="InterPro" id="IPR008920">
    <property type="entry name" value="TF_FadR/GntR_C"/>
</dbReference>
<evidence type="ECO:0000256" key="4">
    <source>
        <dbReference type="SAM" id="MobiDB-lite"/>
    </source>
</evidence>
<feature type="compositionally biased region" description="Polar residues" evidence="4">
    <location>
        <begin position="1"/>
        <end position="13"/>
    </location>
</feature>
<proteinExistence type="predicted"/>
<keyword evidence="3" id="KW-0804">Transcription</keyword>
<dbReference type="Proteomes" id="UP000182652">
    <property type="component" value="Unassembled WGS sequence"/>
</dbReference>
<dbReference type="Pfam" id="PF00392">
    <property type="entry name" value="GntR"/>
    <property type="match status" value="1"/>
</dbReference>
<protein>
    <submittedName>
        <fullName evidence="6">DNA-binding transcriptional regulator, FadR family</fullName>
    </submittedName>
</protein>
<dbReference type="SMART" id="SM00895">
    <property type="entry name" value="FCD"/>
    <property type="match status" value="1"/>
</dbReference>
<gene>
    <name evidence="6" type="ORF">SAMN04489745_1068</name>
</gene>
<feature type="region of interest" description="Disordered" evidence="4">
    <location>
        <begin position="1"/>
        <end position="22"/>
    </location>
</feature>
<evidence type="ECO:0000256" key="2">
    <source>
        <dbReference type="ARBA" id="ARBA00023125"/>
    </source>
</evidence>
<sequence>MSTARNTSKSATPTGGLHHPEGRQPLAAAVARQLREAIASGAWEIGQRIPTESELMERFQVSRGTLREGIKALAHAGVLEVRQGDGTYVRARSELEGTASRSVGEHTAAHVFEVRQVLDTQAARLAAQRAEAPGIEELQRILDASLEAWHAGRVSEWADLDWEFHRGVARLSGNPLLEQLYSGFAGAFKRDLLNQSEHRDFDPSLQPGHQDLITALSSGDPETAERSVRCGLEIAESRS</sequence>
<evidence type="ECO:0000256" key="3">
    <source>
        <dbReference type="ARBA" id="ARBA00023163"/>
    </source>
</evidence>
<dbReference type="PANTHER" id="PTHR43537">
    <property type="entry name" value="TRANSCRIPTIONAL REGULATOR, GNTR FAMILY"/>
    <property type="match status" value="1"/>
</dbReference>
<dbReference type="InterPro" id="IPR011711">
    <property type="entry name" value="GntR_C"/>
</dbReference>
<organism evidence="6 7">
    <name type="scientific">Arthrobacter woluwensis</name>
    <dbReference type="NCBI Taxonomy" id="156980"/>
    <lineage>
        <taxon>Bacteria</taxon>
        <taxon>Bacillati</taxon>
        <taxon>Actinomycetota</taxon>
        <taxon>Actinomycetes</taxon>
        <taxon>Micrococcales</taxon>
        <taxon>Micrococcaceae</taxon>
        <taxon>Arthrobacter</taxon>
    </lineage>
</organism>
<dbReference type="RefSeq" id="WP_254780474.1">
    <property type="nucleotide sequence ID" value="NZ_FNSN01000003.1"/>
</dbReference>
<dbReference type="Gene3D" id="1.10.10.10">
    <property type="entry name" value="Winged helix-like DNA-binding domain superfamily/Winged helix DNA-binding domain"/>
    <property type="match status" value="1"/>
</dbReference>
<dbReference type="PRINTS" id="PR00035">
    <property type="entry name" value="HTHGNTR"/>
</dbReference>
<dbReference type="Gene3D" id="1.20.120.530">
    <property type="entry name" value="GntR ligand-binding domain-like"/>
    <property type="match status" value="1"/>
</dbReference>
<keyword evidence="1" id="KW-0805">Transcription regulation</keyword>
<evidence type="ECO:0000256" key="1">
    <source>
        <dbReference type="ARBA" id="ARBA00023015"/>
    </source>
</evidence>
<dbReference type="PROSITE" id="PS50949">
    <property type="entry name" value="HTH_GNTR"/>
    <property type="match status" value="1"/>
</dbReference>
<dbReference type="SUPFAM" id="SSF46785">
    <property type="entry name" value="Winged helix' DNA-binding domain"/>
    <property type="match status" value="1"/>
</dbReference>
<dbReference type="GO" id="GO:0003700">
    <property type="term" value="F:DNA-binding transcription factor activity"/>
    <property type="evidence" value="ECO:0007669"/>
    <property type="project" value="InterPro"/>
</dbReference>
<keyword evidence="7" id="KW-1185">Reference proteome</keyword>
<feature type="region of interest" description="Disordered" evidence="4">
    <location>
        <begin position="216"/>
        <end position="239"/>
    </location>
</feature>
<dbReference type="EMBL" id="FNSN01000003">
    <property type="protein sequence ID" value="SEB72251.1"/>
    <property type="molecule type" value="Genomic_DNA"/>
</dbReference>
<evidence type="ECO:0000313" key="7">
    <source>
        <dbReference type="Proteomes" id="UP000182652"/>
    </source>
</evidence>
<dbReference type="InterPro" id="IPR000524">
    <property type="entry name" value="Tscrpt_reg_HTH_GntR"/>
</dbReference>
<feature type="domain" description="HTH gntR-type" evidence="5">
    <location>
        <begin position="24"/>
        <end position="92"/>
    </location>
</feature>
<name>A0A1H4LNQ3_9MICC</name>
<evidence type="ECO:0000259" key="5">
    <source>
        <dbReference type="PROSITE" id="PS50949"/>
    </source>
</evidence>